<organism evidence="1 2">
    <name type="scientific">Spodoptera frugiperda</name>
    <name type="common">Fall armyworm</name>
    <dbReference type="NCBI Taxonomy" id="7108"/>
    <lineage>
        <taxon>Eukaryota</taxon>
        <taxon>Metazoa</taxon>
        <taxon>Ecdysozoa</taxon>
        <taxon>Arthropoda</taxon>
        <taxon>Hexapoda</taxon>
        <taxon>Insecta</taxon>
        <taxon>Pterygota</taxon>
        <taxon>Neoptera</taxon>
        <taxon>Endopterygota</taxon>
        <taxon>Lepidoptera</taxon>
        <taxon>Glossata</taxon>
        <taxon>Ditrysia</taxon>
        <taxon>Noctuoidea</taxon>
        <taxon>Noctuidae</taxon>
        <taxon>Amphipyrinae</taxon>
        <taxon>Spodoptera</taxon>
    </lineage>
</organism>
<dbReference type="OrthoDB" id="7487078at2759"/>
<dbReference type="Proteomes" id="UP000829999">
    <property type="component" value="Chromosome 19"/>
</dbReference>
<proteinExistence type="predicted"/>
<sequence>MTFNPLRPTDVATYYARFKQTGAKDDKNFTLIPFLTVNPGDTRLEPQTIEMVAGSRLNTTTIYFTCRGCKVRGIMWRSFDNKPRNVDNERWRSRRFTDEKGFELSI</sequence>
<reference evidence="2" key="1">
    <citation type="submission" date="2025-08" db="UniProtKB">
        <authorList>
            <consortium name="RefSeq"/>
        </authorList>
    </citation>
    <scope>IDENTIFICATION</scope>
    <source>
        <tissue evidence="2">Whole larval tissue</tissue>
    </source>
</reference>
<accession>A0A9R0E0E4</accession>
<evidence type="ECO:0000313" key="1">
    <source>
        <dbReference type="Proteomes" id="UP000829999"/>
    </source>
</evidence>
<protein>
    <submittedName>
        <fullName evidence="2">Uncharacterized protein LOC126911759</fullName>
    </submittedName>
</protein>
<dbReference type="AlphaFoldDB" id="A0A9R0E0E4"/>
<dbReference type="RefSeq" id="XP_050556563.1">
    <property type="nucleotide sequence ID" value="XM_050700606.1"/>
</dbReference>
<evidence type="ECO:0000313" key="2">
    <source>
        <dbReference type="RefSeq" id="XP_050556563.1"/>
    </source>
</evidence>
<keyword evidence="1" id="KW-1185">Reference proteome</keyword>
<gene>
    <name evidence="2" type="primary">LOC126911759</name>
</gene>
<dbReference type="GeneID" id="126911759"/>
<name>A0A9R0E0E4_SPOFR</name>